<proteinExistence type="predicted"/>
<dbReference type="RefSeq" id="WP_060863638.1">
    <property type="nucleotide sequence ID" value="NZ_LIRB01000149.1"/>
</dbReference>
<evidence type="ECO:0000313" key="2">
    <source>
        <dbReference type="Proteomes" id="UP000070475"/>
    </source>
</evidence>
<reference evidence="1 2" key="1">
    <citation type="submission" date="2015-08" db="EMBL/GenBank/DDBJ databases">
        <title>Genomes of Paenibacillus riograndensis.</title>
        <authorList>
            <person name="Sant'Anna F.H."/>
            <person name="Souza R."/>
            <person name="Ambrosini A."/>
            <person name="Bach E."/>
            <person name="Fernandes G."/>
            <person name="Balsanelli E."/>
            <person name="Baura V.A."/>
            <person name="Pedrosa F.O."/>
            <person name="Souza E.M."/>
            <person name="Passaglia L."/>
        </authorList>
    </citation>
    <scope>NUCLEOTIDE SEQUENCE [LARGE SCALE GENOMIC DNA]</scope>
    <source>
        <strain evidence="1 2">CAS34</strain>
    </source>
</reference>
<dbReference type="OrthoDB" id="1426432at2"/>
<organism evidence="1 2">
    <name type="scientific">Paenibacillus riograndensis</name>
    <dbReference type="NCBI Taxonomy" id="483937"/>
    <lineage>
        <taxon>Bacteria</taxon>
        <taxon>Bacillati</taxon>
        <taxon>Bacillota</taxon>
        <taxon>Bacilli</taxon>
        <taxon>Bacillales</taxon>
        <taxon>Paenibacillaceae</taxon>
        <taxon>Paenibacillus</taxon>
        <taxon>Paenibacillus sonchi group</taxon>
    </lineage>
</organism>
<protein>
    <submittedName>
        <fullName evidence="1">Uncharacterized protein</fullName>
    </submittedName>
</protein>
<dbReference type="Proteomes" id="UP000070475">
    <property type="component" value="Unassembled WGS sequence"/>
</dbReference>
<dbReference type="PATRIC" id="fig|483937.3.peg.258"/>
<accession>A0A132TDZ8</accession>
<dbReference type="AlphaFoldDB" id="A0A132TDZ8"/>
<evidence type="ECO:0000313" key="1">
    <source>
        <dbReference type="EMBL" id="KWX69511.1"/>
    </source>
</evidence>
<dbReference type="EMBL" id="LIRB01000149">
    <property type="protein sequence ID" value="KWX69511.1"/>
    <property type="molecule type" value="Genomic_DNA"/>
</dbReference>
<keyword evidence="2" id="KW-1185">Reference proteome</keyword>
<comment type="caution">
    <text evidence="1">The sequence shown here is derived from an EMBL/GenBank/DDBJ whole genome shotgun (WGS) entry which is preliminary data.</text>
</comment>
<gene>
    <name evidence="1" type="ORF">AMQ84_31555</name>
</gene>
<sequence length="163" mass="19449">MNSVNDFYNDRLVKINWFEHCGKPIDRSISKNNFIVVKGWREAEKGMNFSWDNMKLNVRNDLTLALHEHFREDYREWNKITLEVKKMLGEGVLKDIHYYVMNNKLNPNVYESIEWDLITILMEHAYSNLVKPGFYFQLLEIYEQGHVPCGWKGKWPSGSLKVF</sequence>
<name>A0A132TDZ8_9BACL</name>